<dbReference type="UniPathway" id="UPA00327"/>
<organism evidence="6 7">
    <name type="scientific">Thyridium curvatum</name>
    <dbReference type="NCBI Taxonomy" id="1093900"/>
    <lineage>
        <taxon>Eukaryota</taxon>
        <taxon>Fungi</taxon>
        <taxon>Dikarya</taxon>
        <taxon>Ascomycota</taxon>
        <taxon>Pezizomycotina</taxon>
        <taxon>Sordariomycetes</taxon>
        <taxon>Sordariomycetidae</taxon>
        <taxon>Thyridiales</taxon>
        <taxon>Thyridiaceae</taxon>
        <taxon>Thyridium</taxon>
    </lineage>
</organism>
<dbReference type="SUPFAM" id="SSF51735">
    <property type="entry name" value="NAD(P)-binding Rossmann-fold domains"/>
    <property type="match status" value="1"/>
</dbReference>
<dbReference type="Proteomes" id="UP000319257">
    <property type="component" value="Unassembled WGS sequence"/>
</dbReference>
<keyword evidence="7" id="KW-1185">Reference proteome</keyword>
<dbReference type="EMBL" id="SKBQ01000069">
    <property type="protein sequence ID" value="TPX09277.1"/>
    <property type="molecule type" value="Genomic_DNA"/>
</dbReference>
<name>A0A507APG0_9PEZI</name>
<evidence type="ECO:0000313" key="6">
    <source>
        <dbReference type="EMBL" id="TPX09277.1"/>
    </source>
</evidence>
<accession>A0A507APG0</accession>
<dbReference type="OrthoDB" id="9997102at2759"/>
<protein>
    <recommendedName>
        <fullName evidence="5">NAD(P)-binding domain-containing protein</fullName>
    </recommendedName>
</protein>
<comment type="similarity">
    <text evidence="2">Belongs to the fgaFS/easG family.</text>
</comment>
<dbReference type="NCBIfam" id="TIGR03649">
    <property type="entry name" value="ergot_EASG"/>
    <property type="match status" value="1"/>
</dbReference>
<keyword evidence="4" id="KW-0560">Oxidoreductase</keyword>
<evidence type="ECO:0000256" key="2">
    <source>
        <dbReference type="ARBA" id="ARBA00005372"/>
    </source>
</evidence>
<dbReference type="Gene3D" id="3.90.25.10">
    <property type="entry name" value="UDP-galactose 4-epimerase, domain 1"/>
    <property type="match status" value="1"/>
</dbReference>
<dbReference type="STRING" id="1093900.A0A507APG0"/>
<dbReference type="GO" id="GO:0016491">
    <property type="term" value="F:oxidoreductase activity"/>
    <property type="evidence" value="ECO:0007669"/>
    <property type="project" value="UniProtKB-KW"/>
</dbReference>
<reference evidence="6 7" key="1">
    <citation type="submission" date="2019-06" db="EMBL/GenBank/DDBJ databases">
        <title>Draft genome sequence of the filamentous fungus Phialemoniopsis curvata isolated from diesel fuel.</title>
        <authorList>
            <person name="Varaljay V.A."/>
            <person name="Lyon W.J."/>
            <person name="Crouch A.L."/>
            <person name="Drake C.E."/>
            <person name="Hollomon J.M."/>
            <person name="Nadeau L.J."/>
            <person name="Nunn H.S."/>
            <person name="Stevenson B.S."/>
            <person name="Bojanowski C.L."/>
            <person name="Crookes-Goodson W.J."/>
        </authorList>
    </citation>
    <scope>NUCLEOTIDE SEQUENCE [LARGE SCALE GENOMIC DNA]</scope>
    <source>
        <strain evidence="6 7">D216</strain>
    </source>
</reference>
<proteinExistence type="inferred from homology"/>
<dbReference type="PANTHER" id="PTHR43162:SF1">
    <property type="entry name" value="PRESTALK A DIFFERENTIATION PROTEIN A"/>
    <property type="match status" value="1"/>
</dbReference>
<evidence type="ECO:0000256" key="4">
    <source>
        <dbReference type="ARBA" id="ARBA00023002"/>
    </source>
</evidence>
<dbReference type="AlphaFoldDB" id="A0A507APG0"/>
<dbReference type="InterPro" id="IPR016040">
    <property type="entry name" value="NAD(P)-bd_dom"/>
</dbReference>
<dbReference type="PANTHER" id="PTHR43162">
    <property type="match status" value="1"/>
</dbReference>
<gene>
    <name evidence="6" type="ORF">E0L32_009469</name>
</gene>
<comment type="caution">
    <text evidence="6">The sequence shown here is derived from an EMBL/GenBank/DDBJ whole genome shotgun (WGS) entry which is preliminary data.</text>
</comment>
<comment type="pathway">
    <text evidence="1">Alkaloid biosynthesis; ergot alkaloid biosynthesis.</text>
</comment>
<dbReference type="InterPro" id="IPR036291">
    <property type="entry name" value="NAD(P)-bd_dom_sf"/>
</dbReference>
<dbReference type="Gene3D" id="3.40.50.720">
    <property type="entry name" value="NAD(P)-binding Rossmann-like Domain"/>
    <property type="match status" value="1"/>
</dbReference>
<dbReference type="InParanoid" id="A0A507APG0"/>
<evidence type="ECO:0000313" key="7">
    <source>
        <dbReference type="Proteomes" id="UP000319257"/>
    </source>
</evidence>
<feature type="domain" description="NAD(P)-binding" evidence="5">
    <location>
        <begin position="12"/>
        <end position="190"/>
    </location>
</feature>
<dbReference type="GO" id="GO:0035835">
    <property type="term" value="P:indole alkaloid biosynthetic process"/>
    <property type="evidence" value="ECO:0007669"/>
    <property type="project" value="UniProtKB-UniPathway"/>
</dbReference>
<dbReference type="Pfam" id="PF13460">
    <property type="entry name" value="NAD_binding_10"/>
    <property type="match status" value="1"/>
</dbReference>
<dbReference type="RefSeq" id="XP_030990988.1">
    <property type="nucleotide sequence ID" value="XM_031144437.1"/>
</dbReference>
<evidence type="ECO:0000259" key="5">
    <source>
        <dbReference type="Pfam" id="PF13460"/>
    </source>
</evidence>
<keyword evidence="3" id="KW-0017">Alkaloid metabolism</keyword>
<dbReference type="InterPro" id="IPR051604">
    <property type="entry name" value="Ergot_Alk_Oxidoreductase"/>
</dbReference>
<evidence type="ECO:0000256" key="3">
    <source>
        <dbReference type="ARBA" id="ARBA00022589"/>
    </source>
</evidence>
<sequence>MPSPAKRYLITGGTGKVGSRVAEQLVTSAGVPAADVLVATRDPAKTKVPYGTLVAFDWFDETTWPGTLAGGPAIYIISPGTMDPLPTVRKFVGLAREAGSRRFVLQSGSPVPEGGPTTGAIQRYLHELGDQGLIEWASLRPTWFQENMSEQEARRITLRDEGKFYSAAGDGRIPLVSVHDIAAVAVVALTRKEPLNSDPFVLGPELLTYDQATAIMTEVLGKKIEHVKISEQELAELWVKVGLPAEYAKIMGQMDTGIKHGAEERESNAVEVLTGRKPRTFREYVIAEKASWL</sequence>
<dbReference type="InterPro" id="IPR019901">
    <property type="entry name" value="Ergot_alkaloid_biosynthesis"/>
</dbReference>
<evidence type="ECO:0000256" key="1">
    <source>
        <dbReference type="ARBA" id="ARBA00005107"/>
    </source>
</evidence>
<dbReference type="GeneID" id="41976916"/>